<reference evidence="7" key="1">
    <citation type="submission" date="2023-07" db="EMBL/GenBank/DDBJ databases">
        <title>Draft genome sequence of the endophytic actinobacterium Streptomyces justiciae WPN32, a potential antibiotic producer.</title>
        <authorList>
            <person name="Yasawong M."/>
            <person name="Pana W."/>
            <person name="Ganta P."/>
            <person name="Santapan N."/>
            <person name="Songngamsuk T."/>
            <person name="Phatcharaharikarn M."/>
            <person name="Kerdtoob S."/>
            <person name="Nantapong N."/>
        </authorList>
    </citation>
    <scope>NUCLEOTIDE SEQUENCE [LARGE SCALE GENOMIC DNA]</scope>
    <source>
        <strain evidence="7">WPN32</strain>
    </source>
</reference>
<keyword evidence="3" id="KW-1133">Transmembrane helix</keyword>
<accession>A0ABU3LTA3</accession>
<proteinExistence type="inferred from homology"/>
<dbReference type="InterPro" id="IPR004474">
    <property type="entry name" value="LytR_CpsA_psr"/>
</dbReference>
<dbReference type="EMBL" id="JAVTLL010000010">
    <property type="protein sequence ID" value="MDT7842398.1"/>
    <property type="molecule type" value="Genomic_DNA"/>
</dbReference>
<feature type="domain" description="LytR/CpsA/Psr regulator C-terminal" evidence="5">
    <location>
        <begin position="487"/>
        <end position="574"/>
    </location>
</feature>
<feature type="region of interest" description="Disordered" evidence="2">
    <location>
        <begin position="23"/>
        <end position="113"/>
    </location>
</feature>
<keyword evidence="3" id="KW-0472">Membrane</keyword>
<dbReference type="Pfam" id="PF03816">
    <property type="entry name" value="LytR_cpsA_psr"/>
    <property type="match status" value="1"/>
</dbReference>
<feature type="domain" description="Cell envelope-related transcriptional attenuator" evidence="4">
    <location>
        <begin position="289"/>
        <end position="406"/>
    </location>
</feature>
<name>A0ABU3LTA3_9ACTN</name>
<dbReference type="InterPro" id="IPR027381">
    <property type="entry name" value="LytR/CpsA/Psr_C"/>
</dbReference>
<evidence type="ECO:0000313" key="6">
    <source>
        <dbReference type="EMBL" id="MDT7842398.1"/>
    </source>
</evidence>
<dbReference type="PANTHER" id="PTHR33392">
    <property type="entry name" value="POLYISOPRENYL-TEICHOIC ACID--PEPTIDOGLYCAN TEICHOIC ACID TRANSFERASE TAGU"/>
    <property type="match status" value="1"/>
</dbReference>
<comment type="caution">
    <text evidence="6">The sequence shown here is derived from an EMBL/GenBank/DDBJ whole genome shotgun (WGS) entry which is preliminary data.</text>
</comment>
<keyword evidence="3" id="KW-0812">Transmembrane</keyword>
<evidence type="ECO:0000259" key="5">
    <source>
        <dbReference type="Pfam" id="PF13399"/>
    </source>
</evidence>
<dbReference type="InterPro" id="IPR050922">
    <property type="entry name" value="LytR/CpsA/Psr_CW_biosynth"/>
</dbReference>
<dbReference type="PANTHER" id="PTHR33392:SF6">
    <property type="entry name" value="POLYISOPRENYL-TEICHOIC ACID--PEPTIDOGLYCAN TEICHOIC ACID TRANSFERASE TAGU"/>
    <property type="match status" value="1"/>
</dbReference>
<evidence type="ECO:0000256" key="1">
    <source>
        <dbReference type="ARBA" id="ARBA00006068"/>
    </source>
</evidence>
<gene>
    <name evidence="6" type="ORF">RQC66_16800</name>
</gene>
<dbReference type="Proteomes" id="UP001257948">
    <property type="component" value="Unassembled WGS sequence"/>
</dbReference>
<evidence type="ECO:0000256" key="3">
    <source>
        <dbReference type="SAM" id="Phobius"/>
    </source>
</evidence>
<evidence type="ECO:0000313" key="7">
    <source>
        <dbReference type="Proteomes" id="UP001257948"/>
    </source>
</evidence>
<keyword evidence="7" id="KW-1185">Reference proteome</keyword>
<organism evidence="6 7">
    <name type="scientific">Streptomyces justiciae</name>
    <dbReference type="NCBI Taxonomy" id="2780140"/>
    <lineage>
        <taxon>Bacteria</taxon>
        <taxon>Bacillati</taxon>
        <taxon>Actinomycetota</taxon>
        <taxon>Actinomycetes</taxon>
        <taxon>Kitasatosporales</taxon>
        <taxon>Streptomycetaceae</taxon>
        <taxon>Streptomyces</taxon>
    </lineage>
</organism>
<feature type="compositionally biased region" description="Low complexity" evidence="2">
    <location>
        <begin position="58"/>
        <end position="73"/>
    </location>
</feature>
<comment type="similarity">
    <text evidence="1">Belongs to the LytR/CpsA/Psr (LCP) family.</text>
</comment>
<evidence type="ECO:0000259" key="4">
    <source>
        <dbReference type="Pfam" id="PF03816"/>
    </source>
</evidence>
<dbReference type="Gene3D" id="3.40.630.190">
    <property type="entry name" value="LCP protein"/>
    <property type="match status" value="1"/>
</dbReference>
<dbReference type="Pfam" id="PF13399">
    <property type="entry name" value="LytR_C"/>
    <property type="match status" value="1"/>
</dbReference>
<protein>
    <submittedName>
        <fullName evidence="6">LCP family protein</fullName>
    </submittedName>
</protein>
<sequence length="578" mass="61111">MNDRYDAGHGGDRDDQYQLVGYDEYGRPVYRQVPQQQQHQQPYDPYAQQSQQGYGYDPYAAGAQQQTGQYPAQSYDTGTQRPVPPYDPYDTGQHNPVPPYDPYGGAQGGASAAPYDPYGRAATSAQQPRVAEQTAYIPQQAGPAEERSDEAERDYHTGQFAFVEEPDGDSEDVIDWLNFTENRTERREEAKRRARSRLVALVVVLALTAVGGVGYLWYAGKLPGLSSSSDSGTGTGTSAAAQNRDVIVVHLHNTKSGGTSTALLVDNTTTKQGTTVLLPNSLALTDDDGTTTTLAKSVEDDGSSGTRDAIDTVLGTQIQGTWRLDTPYLQNLVDLVGNIDVDTNTDVPDPAAKKKGTAPLVNKGEDQTLSGKTAVAYATYRASGEAQNAQLERFGQVMQAVLRKLSSDAGAATTTVQTLAQILDPSLTDKDLGTFLAKLADLAKGGDYKTALLPVQADGTLSAQASDSVVKDVLGGTAKSPDKDAAVRVSVQNASGVKDNTEKARVVLLNGGFTFLEGGTASGTQAASKVVYADAADKENATEVAKTLGLPTSAVSKGKTTSNANVSVVLGQNYDPSS</sequence>
<feature type="compositionally biased region" description="Low complexity" evidence="2">
    <location>
        <begin position="30"/>
        <end position="49"/>
    </location>
</feature>
<dbReference type="RefSeq" id="WP_314201837.1">
    <property type="nucleotide sequence ID" value="NZ_JAVTLL010000010.1"/>
</dbReference>
<feature type="transmembrane region" description="Helical" evidence="3">
    <location>
        <begin position="198"/>
        <end position="218"/>
    </location>
</feature>
<evidence type="ECO:0000256" key="2">
    <source>
        <dbReference type="SAM" id="MobiDB-lite"/>
    </source>
</evidence>
<dbReference type="Gene3D" id="3.30.70.2390">
    <property type="match status" value="1"/>
</dbReference>